<dbReference type="RefSeq" id="WP_254158070.1">
    <property type="nucleotide sequence ID" value="NZ_CP100355.1"/>
</dbReference>
<protein>
    <submittedName>
        <fullName evidence="1">FxLYD domain-containing protein</fullName>
    </submittedName>
</protein>
<dbReference type="NCBIfam" id="NF038353">
    <property type="entry name" value="FxLYD_dom"/>
    <property type="match status" value="1"/>
</dbReference>
<sequence length="130" mass="14613">MKRRALLASTAFASLSLSGCLDLLTDSGEDILEPTDLVVVWSDLLRENPWTDEERVSVWGLVRNEGEREPTYVEIRATFFDADGEELDTVIELIDDTTEGTDWPFEVEFPHFGEAAREVASYELEPATSV</sequence>
<dbReference type="Proteomes" id="UP001056855">
    <property type="component" value="Chromosome"/>
</dbReference>
<organism evidence="1 2">
    <name type="scientific">Natronosalvus rutilus</name>
    <dbReference type="NCBI Taxonomy" id="2953753"/>
    <lineage>
        <taxon>Archaea</taxon>
        <taxon>Methanobacteriati</taxon>
        <taxon>Methanobacteriota</taxon>
        <taxon>Stenosarchaea group</taxon>
        <taxon>Halobacteria</taxon>
        <taxon>Halobacteriales</taxon>
        <taxon>Natrialbaceae</taxon>
        <taxon>Natronosalvus</taxon>
    </lineage>
</organism>
<name>A0A9E7STC8_9EURY</name>
<dbReference type="KEGG" id="sawl:NGM29_17525"/>
<proteinExistence type="predicted"/>
<dbReference type="EMBL" id="CP100355">
    <property type="protein sequence ID" value="UTF53544.1"/>
    <property type="molecule type" value="Genomic_DNA"/>
</dbReference>
<accession>A0A9E7STC8</accession>
<evidence type="ECO:0000313" key="2">
    <source>
        <dbReference type="Proteomes" id="UP001056855"/>
    </source>
</evidence>
<evidence type="ECO:0000313" key="1">
    <source>
        <dbReference type="EMBL" id="UTF53544.1"/>
    </source>
</evidence>
<dbReference type="GeneID" id="73291885"/>
<dbReference type="InterPro" id="IPR047676">
    <property type="entry name" value="FxLYD_dom"/>
</dbReference>
<keyword evidence="2" id="KW-1185">Reference proteome</keyword>
<reference evidence="1" key="1">
    <citation type="submission" date="2022-06" db="EMBL/GenBank/DDBJ databases">
        <title>Diverse halophilic archaea isolated from saline environments.</title>
        <authorList>
            <person name="Cui H.-L."/>
        </authorList>
    </citation>
    <scope>NUCLEOTIDE SEQUENCE</scope>
    <source>
        <strain evidence="1">WLHS1</strain>
    </source>
</reference>
<gene>
    <name evidence="1" type="ORF">NGM29_17525</name>
</gene>
<dbReference type="PROSITE" id="PS51257">
    <property type="entry name" value="PROKAR_LIPOPROTEIN"/>
    <property type="match status" value="1"/>
</dbReference>
<dbReference type="AlphaFoldDB" id="A0A9E7STC8"/>